<evidence type="ECO:0000256" key="2">
    <source>
        <dbReference type="ARBA" id="ARBA00022605"/>
    </source>
</evidence>
<evidence type="ECO:0000259" key="13">
    <source>
        <dbReference type="Pfam" id="PF02784"/>
    </source>
</evidence>
<comment type="function">
    <text evidence="8">Specifically catalyzes the decarboxylation of meso-diaminopimelate (meso-DAP) to L-lysine.</text>
</comment>
<dbReference type="PROSITE" id="PS00878">
    <property type="entry name" value="ODR_DC_2_1"/>
    <property type="match status" value="1"/>
</dbReference>
<dbReference type="FunFam" id="2.40.37.10:FF:000003">
    <property type="entry name" value="Diaminopimelate decarboxylase"/>
    <property type="match status" value="1"/>
</dbReference>
<dbReference type="NCBIfam" id="TIGR01048">
    <property type="entry name" value="lysA"/>
    <property type="match status" value="1"/>
</dbReference>
<dbReference type="EMBL" id="CM031814">
    <property type="protein sequence ID" value="KAG6651740.1"/>
    <property type="molecule type" value="Genomic_DNA"/>
</dbReference>
<evidence type="ECO:0000256" key="5">
    <source>
        <dbReference type="ARBA" id="ARBA00023154"/>
    </source>
</evidence>
<dbReference type="GO" id="GO:0008836">
    <property type="term" value="F:diaminopimelate decarboxylase activity"/>
    <property type="evidence" value="ECO:0007669"/>
    <property type="project" value="UniProtKB-EC"/>
</dbReference>
<keyword evidence="15" id="KW-1185">Reference proteome</keyword>
<gene>
    <name evidence="14" type="ORF">CIPAW_06G133600</name>
</gene>
<dbReference type="EC" id="4.1.1.20" evidence="11"/>
<dbReference type="HAMAP" id="MF_02120">
    <property type="entry name" value="LysA"/>
    <property type="match status" value="1"/>
</dbReference>
<keyword evidence="4" id="KW-0663">Pyridoxal phosphate</keyword>
<feature type="domain" description="Orn/DAP/Arg decarboxylase 2 C-terminal" evidence="12">
    <location>
        <begin position="93"/>
        <end position="435"/>
    </location>
</feature>
<evidence type="ECO:0000313" key="14">
    <source>
        <dbReference type="EMBL" id="KAG6651740.1"/>
    </source>
</evidence>
<dbReference type="InterPro" id="IPR022643">
    <property type="entry name" value="De-COase2_C"/>
</dbReference>
<dbReference type="GO" id="GO:0009507">
    <property type="term" value="C:chloroplast"/>
    <property type="evidence" value="ECO:0007669"/>
    <property type="project" value="TreeGrafter"/>
</dbReference>
<comment type="cofactor">
    <cofactor evidence="1">
        <name>pyridoxal 5'-phosphate</name>
        <dbReference type="ChEBI" id="CHEBI:597326"/>
    </cofactor>
</comment>
<sequence>MAATSFISHSPFLPKTIRFPVNQKPFSQIPISPLKPTPKPLSLRAVLAQDPTKTPTQTTPFEHCFTKSSDGFLYCEGLKVEDVMESAERRPFYLYSKPQITRNFEAYKEALEGLSSVIGYAIKANNNLKILEHLRQLGSGAVLVSGNELRLALHAGFDPTKCIFNGNGKLLEDLVLAAEKGVFVNIDSEFDLENIVAAARIAGKKVNVLLRINPDVDPQVHPYVATGNKNSKFGIRNEKLQWFLDAVKAHPDELKLVGAHCHLGSTITKVDIFRDAAVIMVNYIDEIRAQGFEVDYLNIGGGLGIDYYHTGAVLPKPRDLIDTVRDLVHSRKLNLIIEPGRSLIANTCCFVNRVTGVKTNGTKTFVVIDGSMAELIRPSLYGAYQHIELVSPAADAEISTFDVVGPVCESADFLGKDRELPTPAKGAGLVVHDAGAYCMSMASTYNLKMRPPEYWVEEDGSVVKIRHGETFEDHIKFFEGL</sequence>
<dbReference type="InterPro" id="IPR002986">
    <property type="entry name" value="DAP_deCOOHase_LysA"/>
</dbReference>
<comment type="pathway">
    <text evidence="9">Amino-acid biosynthesis; L-lysine biosynthesis via DAP pathway; L-lysine from DL-2,6-diaminopimelate: step 1/1.</text>
</comment>
<dbReference type="GO" id="GO:0009089">
    <property type="term" value="P:lysine biosynthetic process via diaminopimelate"/>
    <property type="evidence" value="ECO:0007669"/>
    <property type="project" value="InterPro"/>
</dbReference>
<dbReference type="PANTHER" id="PTHR43727:SF2">
    <property type="entry name" value="GROUP IV DECARBOXYLASE"/>
    <property type="match status" value="1"/>
</dbReference>
<dbReference type="AlphaFoldDB" id="A0A8T1QB54"/>
<keyword evidence="3" id="KW-0210">Decarboxylase</keyword>
<evidence type="ECO:0000256" key="10">
    <source>
        <dbReference type="ARBA" id="ARBA00060983"/>
    </source>
</evidence>
<comment type="catalytic activity">
    <reaction evidence="7">
        <text>meso-2,6-diaminopimelate + H(+) = L-lysine + CO2</text>
        <dbReference type="Rhea" id="RHEA:15101"/>
        <dbReference type="ChEBI" id="CHEBI:15378"/>
        <dbReference type="ChEBI" id="CHEBI:16526"/>
        <dbReference type="ChEBI" id="CHEBI:32551"/>
        <dbReference type="ChEBI" id="CHEBI:57791"/>
        <dbReference type="EC" id="4.1.1.20"/>
    </reaction>
</comment>
<reference evidence="14" key="1">
    <citation type="submission" date="2020-12" db="EMBL/GenBank/DDBJ databases">
        <title>WGS assembly of Carya illinoinensis cv. Pawnee.</title>
        <authorList>
            <person name="Platts A."/>
            <person name="Shu S."/>
            <person name="Wright S."/>
            <person name="Barry K."/>
            <person name="Edger P."/>
            <person name="Pires J.C."/>
            <person name="Schmutz J."/>
        </authorList>
    </citation>
    <scope>NUCLEOTIDE SEQUENCE</scope>
    <source>
        <tissue evidence="14">Leaf</tissue>
    </source>
</reference>
<dbReference type="Proteomes" id="UP000811609">
    <property type="component" value="Chromosome 6"/>
</dbReference>
<keyword evidence="6" id="KW-0456">Lyase</keyword>
<dbReference type="FunFam" id="3.20.20.10:FF:000003">
    <property type="entry name" value="Diaminopimelate decarboxylase"/>
    <property type="match status" value="1"/>
</dbReference>
<feature type="domain" description="Orn/DAP/Arg decarboxylase 2 N-terminal" evidence="13">
    <location>
        <begin position="99"/>
        <end position="345"/>
    </location>
</feature>
<evidence type="ECO:0000256" key="3">
    <source>
        <dbReference type="ARBA" id="ARBA00022793"/>
    </source>
</evidence>
<evidence type="ECO:0000256" key="9">
    <source>
        <dbReference type="ARBA" id="ARBA00060643"/>
    </source>
</evidence>
<evidence type="ECO:0000256" key="8">
    <source>
        <dbReference type="ARBA" id="ARBA00053571"/>
    </source>
</evidence>
<comment type="caution">
    <text evidence="14">The sequence shown here is derived from an EMBL/GenBank/DDBJ whole genome shotgun (WGS) entry which is preliminary data.</text>
</comment>
<organism evidence="14 15">
    <name type="scientific">Carya illinoinensis</name>
    <name type="common">Pecan</name>
    <dbReference type="NCBI Taxonomy" id="32201"/>
    <lineage>
        <taxon>Eukaryota</taxon>
        <taxon>Viridiplantae</taxon>
        <taxon>Streptophyta</taxon>
        <taxon>Embryophyta</taxon>
        <taxon>Tracheophyta</taxon>
        <taxon>Spermatophyta</taxon>
        <taxon>Magnoliopsida</taxon>
        <taxon>eudicotyledons</taxon>
        <taxon>Gunneridae</taxon>
        <taxon>Pentapetalae</taxon>
        <taxon>rosids</taxon>
        <taxon>fabids</taxon>
        <taxon>Fagales</taxon>
        <taxon>Juglandaceae</taxon>
        <taxon>Carya</taxon>
    </lineage>
</organism>
<dbReference type="InterPro" id="IPR022653">
    <property type="entry name" value="De-COase2_pyr-phos_BS"/>
</dbReference>
<dbReference type="InterPro" id="IPR022657">
    <property type="entry name" value="De-COase2_CS"/>
</dbReference>
<evidence type="ECO:0000256" key="11">
    <source>
        <dbReference type="ARBA" id="ARBA00066427"/>
    </source>
</evidence>
<dbReference type="InterPro" id="IPR022644">
    <property type="entry name" value="De-COase2_N"/>
</dbReference>
<evidence type="ECO:0000259" key="12">
    <source>
        <dbReference type="Pfam" id="PF00278"/>
    </source>
</evidence>
<protein>
    <recommendedName>
        <fullName evidence="11">diaminopimelate decarboxylase</fullName>
        <ecNumber evidence="11">4.1.1.20</ecNumber>
    </recommendedName>
</protein>
<evidence type="ECO:0000313" key="15">
    <source>
        <dbReference type="Proteomes" id="UP000811609"/>
    </source>
</evidence>
<evidence type="ECO:0000256" key="7">
    <source>
        <dbReference type="ARBA" id="ARBA00050464"/>
    </source>
</evidence>
<evidence type="ECO:0000256" key="1">
    <source>
        <dbReference type="ARBA" id="ARBA00001933"/>
    </source>
</evidence>
<evidence type="ECO:0000256" key="4">
    <source>
        <dbReference type="ARBA" id="ARBA00022898"/>
    </source>
</evidence>
<dbReference type="CDD" id="cd06828">
    <property type="entry name" value="PLPDE_III_DapDC"/>
    <property type="match status" value="1"/>
</dbReference>
<dbReference type="PANTHER" id="PTHR43727">
    <property type="entry name" value="DIAMINOPIMELATE DECARBOXYLASE"/>
    <property type="match status" value="1"/>
</dbReference>
<evidence type="ECO:0000256" key="6">
    <source>
        <dbReference type="ARBA" id="ARBA00023239"/>
    </source>
</evidence>
<accession>A0A8T1QB54</accession>
<keyword evidence="5" id="KW-0457">Lysine biosynthesis</keyword>
<dbReference type="Pfam" id="PF02784">
    <property type="entry name" value="Orn_Arg_deC_N"/>
    <property type="match status" value="1"/>
</dbReference>
<dbReference type="PROSITE" id="PS00879">
    <property type="entry name" value="ODR_DC_2_2"/>
    <property type="match status" value="1"/>
</dbReference>
<proteinExistence type="inferred from homology"/>
<comment type="similarity">
    <text evidence="10">Belongs to the Orn/Lys/Arg decarboxylase class-II family. LysA subfamily.</text>
</comment>
<keyword evidence="2" id="KW-0028">Amino-acid biosynthesis</keyword>
<dbReference type="Pfam" id="PF00278">
    <property type="entry name" value="Orn_DAP_Arg_deC"/>
    <property type="match status" value="1"/>
</dbReference>
<name>A0A8T1QB54_CARIL</name>